<feature type="transmembrane region" description="Helical" evidence="1">
    <location>
        <begin position="104"/>
        <end position="126"/>
    </location>
</feature>
<sequence length="170" mass="18409">MKTKKMIYLSLLVAMGIVVSLFENIIPIPLPIPGAKLGLSNIVVLVTIIVFGYKEGLIVAVLKSVVLILVTGSLSSFIFSFVGAMLSSISMILADKYLSKQLSLIGISLIGAFFHNFGQVLVASFILNNIMIFSYLPFLLILGLFTGYFVGIASEMIVSNLKKTIKEGLK</sequence>
<dbReference type="STRING" id="1120995.SAMN02745245_00244"/>
<feature type="transmembrane region" description="Helical" evidence="1">
    <location>
        <begin position="65"/>
        <end position="92"/>
    </location>
</feature>
<proteinExistence type="predicted"/>
<name>A0A1M5PBZ2_9FIRM</name>
<dbReference type="Pfam" id="PF07456">
    <property type="entry name" value="Hpre_diP_synt_I"/>
    <property type="match status" value="1"/>
</dbReference>
<dbReference type="InterPro" id="IPR010898">
    <property type="entry name" value="Hpre_diP_synth_I"/>
</dbReference>
<feature type="transmembrane region" description="Helical" evidence="1">
    <location>
        <begin position="37"/>
        <end position="53"/>
    </location>
</feature>
<dbReference type="OrthoDB" id="9799095at2"/>
<accession>A0A1M5PBZ2</accession>
<keyword evidence="1" id="KW-0812">Transmembrane</keyword>
<evidence type="ECO:0000313" key="3">
    <source>
        <dbReference type="Proteomes" id="UP000184032"/>
    </source>
</evidence>
<keyword evidence="3" id="KW-1185">Reference proteome</keyword>
<dbReference type="AlphaFoldDB" id="A0A1M5PBZ2"/>
<evidence type="ECO:0000313" key="2">
    <source>
        <dbReference type="EMBL" id="SHG98743.1"/>
    </source>
</evidence>
<dbReference type="InterPro" id="IPR014535">
    <property type="entry name" value="Hpre_diP_synt_I"/>
</dbReference>
<feature type="transmembrane region" description="Helical" evidence="1">
    <location>
        <begin position="6"/>
        <end position="25"/>
    </location>
</feature>
<dbReference type="Gene3D" id="1.10.1760.20">
    <property type="match status" value="1"/>
</dbReference>
<reference evidence="3" key="1">
    <citation type="submission" date="2016-11" db="EMBL/GenBank/DDBJ databases">
        <authorList>
            <person name="Varghese N."/>
            <person name="Submissions S."/>
        </authorList>
    </citation>
    <scope>NUCLEOTIDE SEQUENCE [LARGE SCALE GENOMIC DNA]</scope>
    <source>
        <strain evidence="3">DSM 21120</strain>
    </source>
</reference>
<keyword evidence="1" id="KW-1133">Transmembrane helix</keyword>
<dbReference type="Proteomes" id="UP000184032">
    <property type="component" value="Unassembled WGS sequence"/>
</dbReference>
<keyword evidence="1" id="KW-0472">Membrane</keyword>
<evidence type="ECO:0000256" key="1">
    <source>
        <dbReference type="SAM" id="Phobius"/>
    </source>
</evidence>
<organism evidence="2 3">
    <name type="scientific">Anaerosphaera aminiphila DSM 21120</name>
    <dbReference type="NCBI Taxonomy" id="1120995"/>
    <lineage>
        <taxon>Bacteria</taxon>
        <taxon>Bacillati</taxon>
        <taxon>Bacillota</taxon>
        <taxon>Tissierellia</taxon>
        <taxon>Tissierellales</taxon>
        <taxon>Peptoniphilaceae</taxon>
        <taxon>Anaerosphaera</taxon>
    </lineage>
</organism>
<feature type="transmembrane region" description="Helical" evidence="1">
    <location>
        <begin position="132"/>
        <end position="153"/>
    </location>
</feature>
<dbReference type="RefSeq" id="WP_073182989.1">
    <property type="nucleotide sequence ID" value="NZ_FQXI01000001.1"/>
</dbReference>
<dbReference type="PIRSF" id="PIRSF027391">
    <property type="entry name" value="Hpre_diP_synt_I"/>
    <property type="match status" value="1"/>
</dbReference>
<protein>
    <submittedName>
        <fullName evidence="2">Heptaprenyl diphosphate synthase</fullName>
    </submittedName>
</protein>
<gene>
    <name evidence="2" type="ORF">SAMN02745245_00244</name>
</gene>
<dbReference type="EMBL" id="FQXI01000001">
    <property type="protein sequence ID" value="SHG98743.1"/>
    <property type="molecule type" value="Genomic_DNA"/>
</dbReference>